<organism evidence="8">
    <name type="scientific">bioreactor metagenome</name>
    <dbReference type="NCBI Taxonomy" id="1076179"/>
    <lineage>
        <taxon>unclassified sequences</taxon>
        <taxon>metagenomes</taxon>
        <taxon>ecological metagenomes</taxon>
    </lineage>
</organism>
<dbReference type="SUPFAM" id="SSF56784">
    <property type="entry name" value="HAD-like"/>
    <property type="match status" value="1"/>
</dbReference>
<dbReference type="PANTHER" id="PTHR43294">
    <property type="entry name" value="SODIUM/POTASSIUM-TRANSPORTING ATPASE SUBUNIT ALPHA"/>
    <property type="match status" value="1"/>
</dbReference>
<proteinExistence type="predicted"/>
<evidence type="ECO:0000256" key="6">
    <source>
        <dbReference type="SAM" id="Phobius"/>
    </source>
</evidence>
<sequence>MTGDGVNDAPALKAADIGVGMGITGTDVSKGASDMVLTDDNFATIVVAVREGRRIFDNIHKAVRFLLSSNAGEVLTMLVATFMGWTILRPVHILWINLVTDSLPALAMGVEPEEDGVMNRPPRGKDRPFFSLREWLRVFATGGVEAALTVLAFLLGRRTGVAGLDITMAFVTLALLQLFAALGFQSERSTVFRMRAREHPMLWLGLGASAALQLAVVFIPPMRALFGLTLIPGAQWLEILGMCVVMLLFTEFQKWIARLRREN</sequence>
<dbReference type="InterPro" id="IPR023298">
    <property type="entry name" value="ATPase_P-typ_TM_dom_sf"/>
</dbReference>
<dbReference type="GO" id="GO:1902600">
    <property type="term" value="P:proton transmembrane transport"/>
    <property type="evidence" value="ECO:0007669"/>
    <property type="project" value="TreeGrafter"/>
</dbReference>
<comment type="subcellular location">
    <subcellularLocation>
        <location evidence="1">Cell membrane</location>
        <topology evidence="1">Multi-pass membrane protein</topology>
    </subcellularLocation>
</comment>
<dbReference type="PANTHER" id="PTHR43294:SF21">
    <property type="entry name" value="CATION TRANSPORTING ATPASE"/>
    <property type="match status" value="1"/>
</dbReference>
<evidence type="ECO:0000313" key="8">
    <source>
        <dbReference type="EMBL" id="MPM49255.1"/>
    </source>
</evidence>
<name>A0A645A7U7_9ZZZZ</name>
<feature type="transmembrane region" description="Helical" evidence="6">
    <location>
        <begin position="135"/>
        <end position="155"/>
    </location>
</feature>
<dbReference type="PRINTS" id="PR00119">
    <property type="entry name" value="CATATPASE"/>
</dbReference>
<protein>
    <submittedName>
        <fullName evidence="8">Calcium-transporting ATPase 1</fullName>
    </submittedName>
</protein>
<dbReference type="InterPro" id="IPR006068">
    <property type="entry name" value="ATPase_P-typ_cation-transptr_C"/>
</dbReference>
<keyword evidence="5 6" id="KW-0472">Membrane</keyword>
<dbReference type="PRINTS" id="PR00120">
    <property type="entry name" value="HATPASE"/>
</dbReference>
<dbReference type="InterPro" id="IPR023214">
    <property type="entry name" value="HAD_sf"/>
</dbReference>
<gene>
    <name evidence="8" type="ORF">SDC9_95983</name>
</gene>
<dbReference type="EMBL" id="VSSQ01012444">
    <property type="protein sequence ID" value="MPM49255.1"/>
    <property type="molecule type" value="Genomic_DNA"/>
</dbReference>
<dbReference type="InterPro" id="IPR001757">
    <property type="entry name" value="P_typ_ATPase"/>
</dbReference>
<dbReference type="InterPro" id="IPR036412">
    <property type="entry name" value="HAD-like_sf"/>
</dbReference>
<feature type="transmembrane region" description="Helical" evidence="6">
    <location>
        <begin position="161"/>
        <end position="180"/>
    </location>
</feature>
<feature type="transmembrane region" description="Helical" evidence="6">
    <location>
        <begin position="225"/>
        <end position="250"/>
    </location>
</feature>
<evidence type="ECO:0000256" key="2">
    <source>
        <dbReference type="ARBA" id="ARBA00022475"/>
    </source>
</evidence>
<dbReference type="Pfam" id="PF00689">
    <property type="entry name" value="Cation_ATPase_C"/>
    <property type="match status" value="1"/>
</dbReference>
<evidence type="ECO:0000256" key="3">
    <source>
        <dbReference type="ARBA" id="ARBA00022692"/>
    </source>
</evidence>
<dbReference type="Gene3D" id="3.40.50.1000">
    <property type="entry name" value="HAD superfamily/HAD-like"/>
    <property type="match status" value="1"/>
</dbReference>
<dbReference type="GO" id="GO:0036376">
    <property type="term" value="P:sodium ion export across plasma membrane"/>
    <property type="evidence" value="ECO:0007669"/>
    <property type="project" value="TreeGrafter"/>
</dbReference>
<feature type="transmembrane region" description="Helical" evidence="6">
    <location>
        <begin position="201"/>
        <end position="219"/>
    </location>
</feature>
<evidence type="ECO:0000259" key="7">
    <source>
        <dbReference type="Pfam" id="PF00689"/>
    </source>
</evidence>
<feature type="domain" description="Cation-transporting P-type ATPase C-terminal" evidence="7">
    <location>
        <begin position="87"/>
        <end position="256"/>
    </location>
</feature>
<accession>A0A645A7U7</accession>
<keyword evidence="4 6" id="KW-1133">Transmembrane helix</keyword>
<reference evidence="8" key="1">
    <citation type="submission" date="2019-08" db="EMBL/GenBank/DDBJ databases">
        <authorList>
            <person name="Kucharzyk K."/>
            <person name="Murdoch R.W."/>
            <person name="Higgins S."/>
            <person name="Loffler F."/>
        </authorList>
    </citation>
    <scope>NUCLEOTIDE SEQUENCE</scope>
</reference>
<evidence type="ECO:0000256" key="1">
    <source>
        <dbReference type="ARBA" id="ARBA00004651"/>
    </source>
</evidence>
<dbReference type="GO" id="GO:0005391">
    <property type="term" value="F:P-type sodium:potassium-exchanging transporter activity"/>
    <property type="evidence" value="ECO:0007669"/>
    <property type="project" value="TreeGrafter"/>
</dbReference>
<evidence type="ECO:0000256" key="4">
    <source>
        <dbReference type="ARBA" id="ARBA00022989"/>
    </source>
</evidence>
<comment type="caution">
    <text evidence="8">The sequence shown here is derived from an EMBL/GenBank/DDBJ whole genome shotgun (WGS) entry which is preliminary data.</text>
</comment>
<keyword evidence="2" id="KW-1003">Cell membrane</keyword>
<dbReference type="Gene3D" id="1.20.1110.10">
    <property type="entry name" value="Calcium-transporting ATPase, transmembrane domain"/>
    <property type="match status" value="1"/>
</dbReference>
<dbReference type="GO" id="GO:0006883">
    <property type="term" value="P:intracellular sodium ion homeostasis"/>
    <property type="evidence" value="ECO:0007669"/>
    <property type="project" value="TreeGrafter"/>
</dbReference>
<dbReference type="GO" id="GO:0016887">
    <property type="term" value="F:ATP hydrolysis activity"/>
    <property type="evidence" value="ECO:0007669"/>
    <property type="project" value="InterPro"/>
</dbReference>
<keyword evidence="3 6" id="KW-0812">Transmembrane</keyword>
<dbReference type="GO" id="GO:1990573">
    <property type="term" value="P:potassium ion import across plasma membrane"/>
    <property type="evidence" value="ECO:0007669"/>
    <property type="project" value="TreeGrafter"/>
</dbReference>
<dbReference type="NCBIfam" id="TIGR01494">
    <property type="entry name" value="ATPase_P-type"/>
    <property type="match status" value="1"/>
</dbReference>
<dbReference type="InterPro" id="IPR050510">
    <property type="entry name" value="Cation_transp_ATPase_P-type"/>
</dbReference>
<dbReference type="GO" id="GO:0030007">
    <property type="term" value="P:intracellular potassium ion homeostasis"/>
    <property type="evidence" value="ECO:0007669"/>
    <property type="project" value="TreeGrafter"/>
</dbReference>
<dbReference type="GO" id="GO:0005886">
    <property type="term" value="C:plasma membrane"/>
    <property type="evidence" value="ECO:0007669"/>
    <property type="project" value="UniProtKB-SubCell"/>
</dbReference>
<dbReference type="GO" id="GO:0005524">
    <property type="term" value="F:ATP binding"/>
    <property type="evidence" value="ECO:0007669"/>
    <property type="project" value="InterPro"/>
</dbReference>
<evidence type="ECO:0000256" key="5">
    <source>
        <dbReference type="ARBA" id="ARBA00023136"/>
    </source>
</evidence>
<dbReference type="SUPFAM" id="SSF81665">
    <property type="entry name" value="Calcium ATPase, transmembrane domain M"/>
    <property type="match status" value="1"/>
</dbReference>
<dbReference type="AlphaFoldDB" id="A0A645A7U7"/>